<dbReference type="InterPro" id="IPR036928">
    <property type="entry name" value="AS_sf"/>
</dbReference>
<dbReference type="PANTHER" id="PTHR43372">
    <property type="entry name" value="FATTY-ACID AMIDE HYDROLASE"/>
    <property type="match status" value="1"/>
</dbReference>
<dbReference type="BRENDA" id="3.5.1.97">
    <property type="organism ID" value="107"/>
</dbReference>
<gene>
    <name evidence="2" type="primary">amiE</name>
</gene>
<protein>
    <submittedName>
        <fullName evidence="2">Acylhomoserine lactone acylase</fullName>
    </submittedName>
</protein>
<feature type="domain" description="Amidase" evidence="1">
    <location>
        <begin position="26"/>
        <end position="467"/>
    </location>
</feature>
<reference evidence="2" key="1">
    <citation type="journal article" date="2014" name="Appl. Environ. Microbiol.">
        <title>AmiE, a Novel N-Acylhomoserine Lactone Acylase Belonging to the Amidase Family, from the Activated-Sludge Isolate Acinetobacter sp. Strain Ooi24.</title>
        <authorList>
            <person name="Ochiai S."/>
            <person name="Yasumoto S."/>
            <person name="Morohoshi T."/>
            <person name="Ikeda T."/>
        </authorList>
    </citation>
    <scope>NUCLEOTIDE SEQUENCE</scope>
    <source>
        <strain evidence="2">Ooi24</strain>
    </source>
</reference>
<dbReference type="SUPFAM" id="SSF75304">
    <property type="entry name" value="Amidase signature (AS) enzymes"/>
    <property type="match status" value="1"/>
</dbReference>
<dbReference type="Pfam" id="PF01425">
    <property type="entry name" value="Amidase"/>
    <property type="match status" value="1"/>
</dbReference>
<dbReference type="PIRSF" id="PIRSF001221">
    <property type="entry name" value="Amidase_fungi"/>
    <property type="match status" value="1"/>
</dbReference>
<dbReference type="Gene3D" id="3.90.1300.10">
    <property type="entry name" value="Amidase signature (AS) domain"/>
    <property type="match status" value="1"/>
</dbReference>
<dbReference type="InterPro" id="IPR023631">
    <property type="entry name" value="Amidase_dom"/>
</dbReference>
<dbReference type="InterPro" id="IPR052739">
    <property type="entry name" value="FAAH2"/>
</dbReference>
<dbReference type="EMBL" id="AB933638">
    <property type="protein sequence ID" value="BAP18758.1"/>
    <property type="molecule type" value="Genomic_DNA"/>
</dbReference>
<dbReference type="AlphaFoldDB" id="A0A077JIE7"/>
<organism evidence="2">
    <name type="scientific">Acinetobacter sp. Ooi24</name>
    <dbReference type="NCBI Taxonomy" id="1499942"/>
    <lineage>
        <taxon>Bacteria</taxon>
        <taxon>Pseudomonadati</taxon>
        <taxon>Pseudomonadota</taxon>
        <taxon>Gammaproteobacteria</taxon>
        <taxon>Moraxellales</taxon>
        <taxon>Moraxellaceae</taxon>
        <taxon>Acinetobacter</taxon>
    </lineage>
</organism>
<dbReference type="GO" id="GO:0012505">
    <property type="term" value="C:endomembrane system"/>
    <property type="evidence" value="ECO:0007669"/>
    <property type="project" value="TreeGrafter"/>
</dbReference>
<name>A0A077JIE7_9GAMM</name>
<accession>A0A077JIE7</accession>
<proteinExistence type="predicted"/>
<evidence type="ECO:0000259" key="1">
    <source>
        <dbReference type="Pfam" id="PF01425"/>
    </source>
</evidence>
<evidence type="ECO:0000313" key="2">
    <source>
        <dbReference type="EMBL" id="BAP18758.1"/>
    </source>
</evidence>
<dbReference type="PANTHER" id="PTHR43372:SF4">
    <property type="entry name" value="FATTY-ACID AMIDE HYDROLASE 2"/>
    <property type="match status" value="1"/>
</dbReference>
<sequence>MPKDFVYDDATALVQSIQNGQISSRELLESQIERINKYNKHINSCVAFDYDNARILADQADLAIKRQAPLGKLHGIPMTIKDAFKVKGMPCTDGNPEFQHYVPTENAVSVNKLVGAGAIPFAKTNVPFKCADIQTYNKFYGTANNPWNLNLTTGGSSGGSAAALASGFTPIELGSDIGGSIRTPAHFCGVYGHKSTYGLIDFRGHIMNYEDELSQPDLAVIGPMARSARDLSLLLDVLVEPNADDFRAFKLKESEKQTIQEFKVLFWMDDESCPIDSRLKKKYDQLLQTLQTAKVNVDVGRPKNWDFDEIFKSYATRLISQMTFADPKLSRLSMSASTPLIKLLNGKAGIPPLAYGFTQGANLSHAEWLAKYEESLHIKQKCLEIFAEYDVIICPPILTLAFEHNHKEPLMFRTLQVDGRKRFYLELFKWISPATVFGLPSTSAPIGLSEDNLPVNIQILGQPYADKVTIKFAELLAQITDGFQKPPLDF</sequence>